<keyword evidence="3" id="KW-1185">Reference proteome</keyword>
<dbReference type="EMBL" id="BMCW01000007">
    <property type="protein sequence ID" value="GGG63859.1"/>
    <property type="molecule type" value="Genomic_DNA"/>
</dbReference>
<comment type="caution">
    <text evidence="2">The sequence shown here is derived from an EMBL/GenBank/DDBJ whole genome shotgun (WGS) entry which is preliminary data.</text>
</comment>
<name>A0ABQ1X7C4_9FLAO</name>
<proteinExistence type="predicted"/>
<gene>
    <name evidence="2" type="ORF">GCM10007332_27620</name>
</gene>
<feature type="domain" description="Lipocalin-like" evidence="1">
    <location>
        <begin position="45"/>
        <end position="142"/>
    </location>
</feature>
<dbReference type="Pfam" id="PF13648">
    <property type="entry name" value="Lipocalin_4"/>
    <property type="match status" value="1"/>
</dbReference>
<evidence type="ECO:0000259" key="1">
    <source>
        <dbReference type="Pfam" id="PF13648"/>
    </source>
</evidence>
<evidence type="ECO:0000313" key="2">
    <source>
        <dbReference type="EMBL" id="GGG63859.1"/>
    </source>
</evidence>
<protein>
    <recommendedName>
        <fullName evidence="1">Lipocalin-like domain-containing protein</fullName>
    </recommendedName>
</protein>
<dbReference type="InterPro" id="IPR024311">
    <property type="entry name" value="Lipocalin-like"/>
</dbReference>
<organism evidence="2 3">
    <name type="scientific">Epilithonimonas arachidiradicis</name>
    <dbReference type="NCBI Taxonomy" id="1617282"/>
    <lineage>
        <taxon>Bacteria</taxon>
        <taxon>Pseudomonadati</taxon>
        <taxon>Bacteroidota</taxon>
        <taxon>Flavobacteriia</taxon>
        <taxon>Flavobacteriales</taxon>
        <taxon>Weeksellaceae</taxon>
        <taxon>Chryseobacterium group</taxon>
        <taxon>Epilithonimonas</taxon>
    </lineage>
</organism>
<reference evidence="3" key="1">
    <citation type="journal article" date="2019" name="Int. J. Syst. Evol. Microbiol.">
        <title>The Global Catalogue of Microorganisms (GCM) 10K type strain sequencing project: providing services to taxonomists for standard genome sequencing and annotation.</title>
        <authorList>
            <consortium name="The Broad Institute Genomics Platform"/>
            <consortium name="The Broad Institute Genome Sequencing Center for Infectious Disease"/>
            <person name="Wu L."/>
            <person name="Ma J."/>
        </authorList>
    </citation>
    <scope>NUCLEOTIDE SEQUENCE [LARGE SCALE GENOMIC DNA]</scope>
    <source>
        <strain evidence="3">CCM 8490</strain>
    </source>
</reference>
<accession>A0ABQ1X7C4</accession>
<sequence length="164" mass="18504">MIFIINQFLFYLWKINTVKKLILFALASLSIISCRKDDDESQATIVGTWKIDKHITRYGNGSTVTDVLDDCEIKTNITFSNDGTVSSVGYFKSDESSTNCQIHNSKGTYDYQESNKTITLLLEEEGVTTAEVENLTSNHLTLVAMQHDFDGDGTDDKLIRIFKK</sequence>
<evidence type="ECO:0000313" key="3">
    <source>
        <dbReference type="Proteomes" id="UP000658202"/>
    </source>
</evidence>
<dbReference type="Proteomes" id="UP000658202">
    <property type="component" value="Unassembled WGS sequence"/>
</dbReference>